<evidence type="ECO:0000256" key="2">
    <source>
        <dbReference type="ARBA" id="ARBA00023004"/>
    </source>
</evidence>
<gene>
    <name evidence="6" type="ORF">DW929_05570</name>
    <name evidence="5" type="ORF">DW944_09010</name>
</gene>
<dbReference type="PANTHER" id="PTHR43312:SF1">
    <property type="entry name" value="NADP-DEPENDENT OXIDOREDUCTASE DOMAIN-CONTAINING PROTEIN"/>
    <property type="match status" value="1"/>
</dbReference>
<keyword evidence="2" id="KW-0408">Iron</keyword>
<dbReference type="PROSITE" id="PS51379">
    <property type="entry name" value="4FE4S_FER_2"/>
    <property type="match status" value="1"/>
</dbReference>
<dbReference type="GO" id="GO:0051536">
    <property type="term" value="F:iron-sulfur cluster binding"/>
    <property type="evidence" value="ECO:0007669"/>
    <property type="project" value="UniProtKB-KW"/>
</dbReference>
<dbReference type="GO" id="GO:0016491">
    <property type="term" value="F:oxidoreductase activity"/>
    <property type="evidence" value="ECO:0007669"/>
    <property type="project" value="InterPro"/>
</dbReference>
<dbReference type="InterPro" id="IPR036812">
    <property type="entry name" value="NAD(P)_OxRdtase_dom_sf"/>
</dbReference>
<dbReference type="EMBL" id="QSFO01000005">
    <property type="protein sequence ID" value="RHA55213.1"/>
    <property type="molecule type" value="Genomic_DNA"/>
</dbReference>
<dbReference type="PANTHER" id="PTHR43312">
    <property type="entry name" value="D-THREO-ALDOSE 1-DEHYDROGENASE"/>
    <property type="match status" value="1"/>
</dbReference>
<evidence type="ECO:0000256" key="3">
    <source>
        <dbReference type="ARBA" id="ARBA00023014"/>
    </source>
</evidence>
<dbReference type="Proteomes" id="UP000284779">
    <property type="component" value="Unassembled WGS sequence"/>
</dbReference>
<dbReference type="SUPFAM" id="SSF51430">
    <property type="entry name" value="NAD(P)-linked oxidoreductase"/>
    <property type="match status" value="1"/>
</dbReference>
<evidence type="ECO:0000313" key="5">
    <source>
        <dbReference type="EMBL" id="RHA17760.1"/>
    </source>
</evidence>
<dbReference type="InterPro" id="IPR017896">
    <property type="entry name" value="4Fe4S_Fe-S-bd"/>
</dbReference>
<keyword evidence="1" id="KW-0479">Metal-binding</keyword>
<dbReference type="SUPFAM" id="SSF46548">
    <property type="entry name" value="alpha-helical ferredoxin"/>
    <property type="match status" value="1"/>
</dbReference>
<dbReference type="RefSeq" id="WP_117900529.1">
    <property type="nucleotide sequence ID" value="NZ_CATZTO010000007.1"/>
</dbReference>
<evidence type="ECO:0000313" key="6">
    <source>
        <dbReference type="EMBL" id="RHA55213.1"/>
    </source>
</evidence>
<dbReference type="InterPro" id="IPR053135">
    <property type="entry name" value="AKR2_Oxidoreductase"/>
</dbReference>
<evidence type="ECO:0000313" key="7">
    <source>
        <dbReference type="Proteomes" id="UP000284598"/>
    </source>
</evidence>
<dbReference type="Proteomes" id="UP000284598">
    <property type="component" value="Unassembled WGS sequence"/>
</dbReference>
<evidence type="ECO:0000259" key="4">
    <source>
        <dbReference type="PROSITE" id="PS51379"/>
    </source>
</evidence>
<dbReference type="GO" id="GO:0046872">
    <property type="term" value="F:metal ion binding"/>
    <property type="evidence" value="ECO:0007669"/>
    <property type="project" value="UniProtKB-KW"/>
</dbReference>
<dbReference type="Gene3D" id="3.20.20.100">
    <property type="entry name" value="NADP-dependent oxidoreductase domain"/>
    <property type="match status" value="1"/>
</dbReference>
<keyword evidence="8" id="KW-1185">Reference proteome</keyword>
<dbReference type="Pfam" id="PF13534">
    <property type="entry name" value="Fer4_17"/>
    <property type="match status" value="1"/>
</dbReference>
<dbReference type="AlphaFoldDB" id="A0A413S1I6"/>
<evidence type="ECO:0000313" key="8">
    <source>
        <dbReference type="Proteomes" id="UP000284779"/>
    </source>
</evidence>
<reference evidence="7 8" key="1">
    <citation type="submission" date="2018-08" db="EMBL/GenBank/DDBJ databases">
        <title>A genome reference for cultivated species of the human gut microbiota.</title>
        <authorList>
            <person name="Zou Y."/>
            <person name="Xue W."/>
            <person name="Luo G."/>
        </authorList>
    </citation>
    <scope>NUCLEOTIDE SEQUENCE [LARGE SCALE GENOMIC DNA]</scope>
    <source>
        <strain evidence="6 7">AM43-2</strain>
        <strain evidence="5 8">AM44-11BH</strain>
    </source>
</reference>
<dbReference type="PRINTS" id="PR00069">
    <property type="entry name" value="ALDKETRDTASE"/>
</dbReference>
<accession>A0A413S1I6</accession>
<comment type="caution">
    <text evidence="6">The sequence shown here is derived from an EMBL/GenBank/DDBJ whole genome shotgun (WGS) entry which is preliminary data.</text>
</comment>
<sequence length="342" mass="38984">MKEITLGKTGIKTPQNAFGALPIQRVTMDEAVKILQRAYKGGMTFFDTARAYSDSEEKLGQAFEGMRDKIFIASKTMAKTPDEFWKQLDISLTNLKTDYLDIYQLHCVPQCYKPDDGTGMYECMLKAKEQGIIKHIGITAHNIETAFQCVQSGLYETMQFPFSYLCSEREIELVNLCKEKNVGFIAMKGLAGGLIHNSKAAMAYISKYDNVLPIWGIQKMSELEEWLKFMDEEPVLNDKISEYIEKERKELVGDFCRGCGYCMPCPKGIQINNCARMSLMLRRAPSKAWLTEDMQKEMMKIEDCINCGQCKSKCPYKLDTPALLRKNLEDYKKVLAGEVKVQ</sequence>
<feature type="domain" description="4Fe-4S ferredoxin-type" evidence="4">
    <location>
        <begin position="295"/>
        <end position="326"/>
    </location>
</feature>
<dbReference type="EMBL" id="QSFD01000008">
    <property type="protein sequence ID" value="RHA17760.1"/>
    <property type="molecule type" value="Genomic_DNA"/>
</dbReference>
<dbReference type="PROSITE" id="PS00198">
    <property type="entry name" value="4FE4S_FER_1"/>
    <property type="match status" value="1"/>
</dbReference>
<dbReference type="CDD" id="cd19100">
    <property type="entry name" value="AKR_unchar"/>
    <property type="match status" value="1"/>
</dbReference>
<keyword evidence="3" id="KW-0411">Iron-sulfur</keyword>
<name>A0A413S1I6_9FIRM</name>
<dbReference type="InterPro" id="IPR017900">
    <property type="entry name" value="4Fe4S_Fe_S_CS"/>
</dbReference>
<organism evidence="6 7">
    <name type="scientific">Eubacterium ventriosum</name>
    <dbReference type="NCBI Taxonomy" id="39496"/>
    <lineage>
        <taxon>Bacteria</taxon>
        <taxon>Bacillati</taxon>
        <taxon>Bacillota</taxon>
        <taxon>Clostridia</taxon>
        <taxon>Eubacteriales</taxon>
        <taxon>Eubacteriaceae</taxon>
        <taxon>Eubacterium</taxon>
    </lineage>
</organism>
<proteinExistence type="predicted"/>
<dbReference type="InterPro" id="IPR020471">
    <property type="entry name" value="AKR"/>
</dbReference>
<evidence type="ECO:0000256" key="1">
    <source>
        <dbReference type="ARBA" id="ARBA00022723"/>
    </source>
</evidence>
<dbReference type="InterPro" id="IPR023210">
    <property type="entry name" value="NADP_OxRdtase_dom"/>
</dbReference>
<protein>
    <submittedName>
        <fullName evidence="6">Aldo/keto reductase</fullName>
    </submittedName>
</protein>
<dbReference type="Pfam" id="PF00248">
    <property type="entry name" value="Aldo_ket_red"/>
    <property type="match status" value="1"/>
</dbReference>